<protein>
    <submittedName>
        <fullName evidence="1">DUF3244 domain-containing protein</fullName>
    </submittedName>
</protein>
<accession>A0A9D2HWT8</accession>
<organism evidence="1 2">
    <name type="scientific">Candidatus Bacteroides avicola</name>
    <dbReference type="NCBI Taxonomy" id="2838468"/>
    <lineage>
        <taxon>Bacteria</taxon>
        <taxon>Pseudomonadati</taxon>
        <taxon>Bacteroidota</taxon>
        <taxon>Bacteroidia</taxon>
        <taxon>Bacteroidales</taxon>
        <taxon>Bacteroidaceae</taxon>
        <taxon>Bacteroides</taxon>
    </lineage>
</organism>
<dbReference type="AlphaFoldDB" id="A0A9D2HWT8"/>
<comment type="caution">
    <text evidence="1">The sequence shown here is derived from an EMBL/GenBank/DDBJ whole genome shotgun (WGS) entry which is preliminary data.</text>
</comment>
<evidence type="ECO:0000313" key="2">
    <source>
        <dbReference type="Proteomes" id="UP000823862"/>
    </source>
</evidence>
<dbReference type="Proteomes" id="UP000823862">
    <property type="component" value="Unassembled WGS sequence"/>
</dbReference>
<dbReference type="EMBL" id="DWZI01000036">
    <property type="protein sequence ID" value="HJA85889.1"/>
    <property type="molecule type" value="Genomic_DNA"/>
</dbReference>
<name>A0A9D2HWT8_9BACE</name>
<proteinExistence type="predicted"/>
<reference evidence="1" key="2">
    <citation type="submission" date="2021-04" db="EMBL/GenBank/DDBJ databases">
        <authorList>
            <person name="Gilroy R."/>
        </authorList>
    </citation>
    <scope>NUCLEOTIDE SEQUENCE</scope>
    <source>
        <strain evidence="1">ChiHjej12B11-9795</strain>
    </source>
</reference>
<evidence type="ECO:0000313" key="1">
    <source>
        <dbReference type="EMBL" id="HJA85889.1"/>
    </source>
</evidence>
<sequence>MLNKKSATQGEDKRSLSIDPRATYDASTLYLYAPLEWENVEVTLYDAYGNVLFTEVVILSPVAYRIELDGFGVKDFMVELTTDEADYYGEFSL</sequence>
<reference evidence="1" key="1">
    <citation type="journal article" date="2021" name="PeerJ">
        <title>Extensive microbial diversity within the chicken gut microbiome revealed by metagenomics and culture.</title>
        <authorList>
            <person name="Gilroy R."/>
            <person name="Ravi A."/>
            <person name="Getino M."/>
            <person name="Pursley I."/>
            <person name="Horton D.L."/>
            <person name="Alikhan N.F."/>
            <person name="Baker D."/>
            <person name="Gharbi K."/>
            <person name="Hall N."/>
            <person name="Watson M."/>
            <person name="Adriaenssens E.M."/>
            <person name="Foster-Nyarko E."/>
            <person name="Jarju S."/>
            <person name="Secka A."/>
            <person name="Antonio M."/>
            <person name="Oren A."/>
            <person name="Chaudhuri R.R."/>
            <person name="La Ragione R."/>
            <person name="Hildebrand F."/>
            <person name="Pallen M.J."/>
        </authorList>
    </citation>
    <scope>NUCLEOTIDE SEQUENCE</scope>
    <source>
        <strain evidence="1">ChiHjej12B11-9795</strain>
    </source>
</reference>
<gene>
    <name evidence="1" type="ORF">H9950_06830</name>
</gene>
<dbReference type="Gene3D" id="2.60.40.3080">
    <property type="match status" value="1"/>
</dbReference>